<gene>
    <name evidence="10" type="ORF">HPDFL43_00024040</name>
</gene>
<feature type="compositionally biased region" description="Polar residues" evidence="9">
    <location>
        <begin position="1"/>
        <end position="16"/>
    </location>
</feature>
<feature type="compositionally biased region" description="Low complexity" evidence="9">
    <location>
        <begin position="25"/>
        <end position="34"/>
    </location>
</feature>
<accession>A0A094Z2D6</accession>
<keyword evidence="11" id="KW-1185">Reference proteome</keyword>
<evidence type="ECO:0000256" key="5">
    <source>
        <dbReference type="ARBA" id="ARBA00022840"/>
    </source>
</evidence>
<comment type="catalytic activity">
    <reaction evidence="1">
        <text>ATP-dependent breakage, passage and rejoining of double-stranded DNA.</text>
        <dbReference type="EC" id="5.6.2.2"/>
    </reaction>
</comment>
<reference evidence="10 11" key="2">
    <citation type="submission" date="2012-06" db="EMBL/GenBank/DDBJ databases">
        <authorList>
            <person name="Fiebig A."/>
        </authorList>
    </citation>
    <scope>NUCLEOTIDE SEQUENCE [LARGE SCALE GENOMIC DNA]</scope>
    <source>
        <strain evidence="10 11">DFL-43</strain>
    </source>
</reference>
<dbReference type="AlphaFoldDB" id="A0A094Z2D6"/>
<dbReference type="HOGENOM" id="CLU_1774890_0_0_5"/>
<dbReference type="Gene3D" id="3.30.565.10">
    <property type="entry name" value="Histidine kinase-like ATPase, C-terminal domain"/>
    <property type="match status" value="1"/>
</dbReference>
<dbReference type="SUPFAM" id="SSF55874">
    <property type="entry name" value="ATPase domain of HSP90 chaperone/DNA topoisomerase II/histidine kinase"/>
    <property type="match status" value="1"/>
</dbReference>
<proteinExistence type="inferred from homology"/>
<evidence type="ECO:0000256" key="6">
    <source>
        <dbReference type="ARBA" id="ARBA00023029"/>
    </source>
</evidence>
<reference evidence="10 11" key="1">
    <citation type="submission" date="2007-10" db="EMBL/GenBank/DDBJ databases">
        <authorList>
            <person name="Wagner-Dobler I."/>
            <person name="Ferriera S."/>
            <person name="Johnson J."/>
            <person name="Kravitz S."/>
            <person name="Beeson K."/>
            <person name="Sutton G."/>
            <person name="Rogers Y.-H."/>
            <person name="Friedman R."/>
            <person name="Frazier M."/>
            <person name="Venter J.C."/>
        </authorList>
    </citation>
    <scope>NUCLEOTIDE SEQUENCE [LARGE SCALE GENOMIC DNA]</scope>
    <source>
        <strain evidence="10 11">DFL-43</strain>
    </source>
</reference>
<dbReference type="PANTHER" id="PTHR45866">
    <property type="entry name" value="DNA GYRASE/TOPOISOMERASE SUBUNIT B"/>
    <property type="match status" value="1"/>
</dbReference>
<dbReference type="GO" id="GO:0003677">
    <property type="term" value="F:DNA binding"/>
    <property type="evidence" value="ECO:0007669"/>
    <property type="project" value="UniProtKB-KW"/>
</dbReference>
<sequence length="146" mass="15536">MDDSNDLFSSMGTQAASAEPKTEIPAAAAPQSKQPEAKAAKPQAPKPAAKGAPASGDAYDASAIEVLEGLEPVRRRPGMYIGGTDERALHHLFAEVIDNSMDEAVAGHANFIEVELDAEGYLTVPTMAAAFQWKTIRSFPANRRLK</sequence>
<keyword evidence="6" id="KW-0799">Topoisomerase</keyword>
<organism evidence="10 11">
    <name type="scientific">Hoeflea phototrophica (strain DSM 17068 / NCIMB 14078 / DFL-43)</name>
    <dbReference type="NCBI Taxonomy" id="411684"/>
    <lineage>
        <taxon>Bacteria</taxon>
        <taxon>Pseudomonadati</taxon>
        <taxon>Pseudomonadota</taxon>
        <taxon>Alphaproteobacteria</taxon>
        <taxon>Hyphomicrobiales</taxon>
        <taxon>Rhizobiaceae</taxon>
        <taxon>Hoeflea</taxon>
    </lineage>
</organism>
<name>A0A094Z2D6_HOEPD</name>
<evidence type="ECO:0000256" key="3">
    <source>
        <dbReference type="ARBA" id="ARBA00012895"/>
    </source>
</evidence>
<keyword evidence="8" id="KW-0413">Isomerase</keyword>
<protein>
    <recommendedName>
        <fullName evidence="3">DNA topoisomerase (ATP-hydrolyzing)</fullName>
        <ecNumber evidence="3">5.6.2.2</ecNumber>
    </recommendedName>
</protein>
<evidence type="ECO:0000313" key="10">
    <source>
        <dbReference type="EMBL" id="KGB27114.1"/>
    </source>
</evidence>
<keyword evidence="5" id="KW-0067">ATP-binding</keyword>
<dbReference type="EC" id="5.6.2.2" evidence="3"/>
<comment type="similarity">
    <text evidence="2">Belongs to the type II topoisomerase GyrB family.</text>
</comment>
<dbReference type="GO" id="GO:0005524">
    <property type="term" value="F:ATP binding"/>
    <property type="evidence" value="ECO:0007669"/>
    <property type="project" value="UniProtKB-KW"/>
</dbReference>
<dbReference type="PANTHER" id="PTHR45866:SF1">
    <property type="entry name" value="DNA GYRASE SUBUNIT B, MITOCHONDRIAL"/>
    <property type="match status" value="1"/>
</dbReference>
<feature type="region of interest" description="Disordered" evidence="9">
    <location>
        <begin position="1"/>
        <end position="56"/>
    </location>
</feature>
<evidence type="ECO:0000256" key="1">
    <source>
        <dbReference type="ARBA" id="ARBA00000185"/>
    </source>
</evidence>
<evidence type="ECO:0000256" key="8">
    <source>
        <dbReference type="ARBA" id="ARBA00023235"/>
    </source>
</evidence>
<dbReference type="EMBL" id="ABIA03000002">
    <property type="protein sequence ID" value="KGB27114.1"/>
    <property type="molecule type" value="Genomic_DNA"/>
</dbReference>
<dbReference type="eggNOG" id="COG0187">
    <property type="taxonomic scope" value="Bacteria"/>
</dbReference>
<evidence type="ECO:0000313" key="11">
    <source>
        <dbReference type="Proteomes" id="UP000004291"/>
    </source>
</evidence>
<dbReference type="GO" id="GO:0003918">
    <property type="term" value="F:DNA topoisomerase type II (double strand cut, ATP-hydrolyzing) activity"/>
    <property type="evidence" value="ECO:0007669"/>
    <property type="project" value="UniProtKB-EC"/>
</dbReference>
<dbReference type="Proteomes" id="UP000004291">
    <property type="component" value="Chromosome"/>
</dbReference>
<evidence type="ECO:0000256" key="4">
    <source>
        <dbReference type="ARBA" id="ARBA00022741"/>
    </source>
</evidence>
<evidence type="ECO:0000256" key="2">
    <source>
        <dbReference type="ARBA" id="ARBA00010708"/>
    </source>
</evidence>
<evidence type="ECO:0000256" key="9">
    <source>
        <dbReference type="SAM" id="MobiDB-lite"/>
    </source>
</evidence>
<keyword evidence="4" id="KW-0547">Nucleotide-binding</keyword>
<comment type="caution">
    <text evidence="10">The sequence shown here is derived from an EMBL/GenBank/DDBJ whole genome shotgun (WGS) entry which is preliminary data.</text>
</comment>
<evidence type="ECO:0000256" key="7">
    <source>
        <dbReference type="ARBA" id="ARBA00023125"/>
    </source>
</evidence>
<dbReference type="STRING" id="411684.HPDFL43_00024040"/>
<keyword evidence="7" id="KW-0238">DNA-binding</keyword>
<feature type="compositionally biased region" description="Low complexity" evidence="9">
    <location>
        <begin position="40"/>
        <end position="54"/>
    </location>
</feature>
<dbReference type="InterPro" id="IPR036890">
    <property type="entry name" value="HATPase_C_sf"/>
</dbReference>